<keyword evidence="2" id="KW-1185">Reference proteome</keyword>
<gene>
    <name evidence="1" type="ORF">RND71_039595</name>
</gene>
<evidence type="ECO:0000313" key="1">
    <source>
        <dbReference type="EMBL" id="KAK4341094.1"/>
    </source>
</evidence>
<sequence length="51" mass="5735">MDTILTFKHPDLFLDLKEQILLFILIVEISGVTVEEDEAEVAGFRRDAATA</sequence>
<reference evidence="1" key="1">
    <citation type="submission" date="2023-12" db="EMBL/GenBank/DDBJ databases">
        <title>Genome assembly of Anisodus tanguticus.</title>
        <authorList>
            <person name="Wang Y.-J."/>
        </authorList>
    </citation>
    <scope>NUCLEOTIDE SEQUENCE</scope>
    <source>
        <strain evidence="1">KB-2021</strain>
        <tissue evidence="1">Leaf</tissue>
    </source>
</reference>
<proteinExistence type="predicted"/>
<evidence type="ECO:0000313" key="2">
    <source>
        <dbReference type="Proteomes" id="UP001291623"/>
    </source>
</evidence>
<dbReference type="Proteomes" id="UP001291623">
    <property type="component" value="Unassembled WGS sequence"/>
</dbReference>
<dbReference type="AlphaFoldDB" id="A0AAE1UXR2"/>
<accession>A0AAE1UXR2</accession>
<organism evidence="1 2">
    <name type="scientific">Anisodus tanguticus</name>
    <dbReference type="NCBI Taxonomy" id="243964"/>
    <lineage>
        <taxon>Eukaryota</taxon>
        <taxon>Viridiplantae</taxon>
        <taxon>Streptophyta</taxon>
        <taxon>Embryophyta</taxon>
        <taxon>Tracheophyta</taxon>
        <taxon>Spermatophyta</taxon>
        <taxon>Magnoliopsida</taxon>
        <taxon>eudicotyledons</taxon>
        <taxon>Gunneridae</taxon>
        <taxon>Pentapetalae</taxon>
        <taxon>asterids</taxon>
        <taxon>lamiids</taxon>
        <taxon>Solanales</taxon>
        <taxon>Solanaceae</taxon>
        <taxon>Solanoideae</taxon>
        <taxon>Hyoscyameae</taxon>
        <taxon>Anisodus</taxon>
    </lineage>
</organism>
<comment type="caution">
    <text evidence="1">The sequence shown here is derived from an EMBL/GenBank/DDBJ whole genome shotgun (WGS) entry which is preliminary data.</text>
</comment>
<dbReference type="EMBL" id="JAVYJV010000022">
    <property type="protein sequence ID" value="KAK4341094.1"/>
    <property type="molecule type" value="Genomic_DNA"/>
</dbReference>
<protein>
    <submittedName>
        <fullName evidence="1">Uncharacterized protein</fullName>
    </submittedName>
</protein>
<name>A0AAE1UXR2_9SOLA</name>